<dbReference type="EMBL" id="CAJOAX010014794">
    <property type="protein sequence ID" value="CAF4147873.1"/>
    <property type="molecule type" value="Genomic_DNA"/>
</dbReference>
<comment type="caution">
    <text evidence="2">The sequence shown here is derived from an EMBL/GenBank/DDBJ whole genome shotgun (WGS) entry which is preliminary data.</text>
</comment>
<reference evidence="2" key="1">
    <citation type="submission" date="2021-02" db="EMBL/GenBank/DDBJ databases">
        <authorList>
            <person name="Nowell W R."/>
        </authorList>
    </citation>
    <scope>NUCLEOTIDE SEQUENCE</scope>
</reference>
<gene>
    <name evidence="2" type="ORF">OTI717_LOCUS36073</name>
</gene>
<evidence type="ECO:0000313" key="3">
    <source>
        <dbReference type="Proteomes" id="UP000663823"/>
    </source>
</evidence>
<feature type="region of interest" description="Disordered" evidence="1">
    <location>
        <begin position="1"/>
        <end position="63"/>
    </location>
</feature>
<sequence>PSSSPPPPSSSPPPPSSPSPPSLRPRPPVAVVRPYRYGGRIHMRRARRPHWPRHTPRRRLQLQ</sequence>
<proteinExistence type="predicted"/>
<accession>A0A819Y1H9</accession>
<evidence type="ECO:0000313" key="2">
    <source>
        <dbReference type="EMBL" id="CAF4147873.1"/>
    </source>
</evidence>
<name>A0A819Y1H9_9BILA</name>
<feature type="compositionally biased region" description="Pro residues" evidence="1">
    <location>
        <begin position="1"/>
        <end position="28"/>
    </location>
</feature>
<dbReference type="Proteomes" id="UP000663823">
    <property type="component" value="Unassembled WGS sequence"/>
</dbReference>
<feature type="compositionally biased region" description="Basic residues" evidence="1">
    <location>
        <begin position="39"/>
        <end position="63"/>
    </location>
</feature>
<dbReference type="AlphaFoldDB" id="A0A819Y1H9"/>
<protein>
    <submittedName>
        <fullName evidence="2">Uncharacterized protein</fullName>
    </submittedName>
</protein>
<feature type="non-terminal residue" evidence="2">
    <location>
        <position position="1"/>
    </location>
</feature>
<evidence type="ECO:0000256" key="1">
    <source>
        <dbReference type="SAM" id="MobiDB-lite"/>
    </source>
</evidence>
<organism evidence="2 3">
    <name type="scientific">Rotaria sordida</name>
    <dbReference type="NCBI Taxonomy" id="392033"/>
    <lineage>
        <taxon>Eukaryota</taxon>
        <taxon>Metazoa</taxon>
        <taxon>Spiralia</taxon>
        <taxon>Gnathifera</taxon>
        <taxon>Rotifera</taxon>
        <taxon>Eurotatoria</taxon>
        <taxon>Bdelloidea</taxon>
        <taxon>Philodinida</taxon>
        <taxon>Philodinidae</taxon>
        <taxon>Rotaria</taxon>
    </lineage>
</organism>